<sequence length="94" mass="10238">MASGNGTKQLLLDEDDELTFDRFKHKKMLNRKHGRSRNDIGARLILVHVVSEMGGGRALGLAAASKASVLAAALRPRCVCERSDGYMSVLSVRL</sequence>
<organism evidence="1 2">
    <name type="scientific">Syphacia muris</name>
    <dbReference type="NCBI Taxonomy" id="451379"/>
    <lineage>
        <taxon>Eukaryota</taxon>
        <taxon>Metazoa</taxon>
        <taxon>Ecdysozoa</taxon>
        <taxon>Nematoda</taxon>
        <taxon>Chromadorea</taxon>
        <taxon>Rhabditida</taxon>
        <taxon>Spirurina</taxon>
        <taxon>Oxyuridomorpha</taxon>
        <taxon>Oxyuroidea</taxon>
        <taxon>Oxyuridae</taxon>
        <taxon>Syphacia</taxon>
    </lineage>
</organism>
<protein>
    <submittedName>
        <fullName evidence="2">RF_PROK_I domain-containing protein</fullName>
    </submittedName>
</protein>
<keyword evidence="1" id="KW-1185">Reference proteome</keyword>
<dbReference type="WBParaSite" id="SMUV_0000141401-mRNA-1">
    <property type="protein sequence ID" value="SMUV_0000141401-mRNA-1"/>
    <property type="gene ID" value="SMUV_0000141401"/>
</dbReference>
<reference evidence="2" key="1">
    <citation type="submission" date="2017-02" db="UniProtKB">
        <authorList>
            <consortium name="WormBaseParasite"/>
        </authorList>
    </citation>
    <scope>IDENTIFICATION</scope>
</reference>
<evidence type="ECO:0000313" key="2">
    <source>
        <dbReference type="WBParaSite" id="SMUV_0000141401-mRNA-1"/>
    </source>
</evidence>
<evidence type="ECO:0000313" key="1">
    <source>
        <dbReference type="Proteomes" id="UP000046393"/>
    </source>
</evidence>
<proteinExistence type="predicted"/>
<dbReference type="AlphaFoldDB" id="A0A0N5AB88"/>
<name>A0A0N5AB88_9BILA</name>
<dbReference type="Proteomes" id="UP000046393">
    <property type="component" value="Unplaced"/>
</dbReference>
<accession>A0A0N5AB88</accession>